<comment type="similarity">
    <text evidence="1">Belongs to the sel-1 family.</text>
</comment>
<sequence>MSITDYIVSLHDFKLIRNISSGSISNQVYIVQKKEDVGVFVAKVYNKPLFTTSDQQKFLKQIEKLISKYQEHQSVLSIQGISLTDLEQKPNPTIITKFITKGSLRSVLDKIKEGKIDSDLTDSQKHIIMLGIAFGMKQLHGQNIIHNNLKPSNVLLDSNYYPIITEYGMSEIFDPDFGNSIEMMEVNKPIYISPEILNNRESCEENDVFAFSMICYELFCDELPIIHAETKEELIEKIQKGEKPNLSLIKNVKQCQFLNYLWEYYNSKKEKKKLTFSKIVEYLTKEDNFVFLKTDRNEIDSYAKRFNYKVTFQIPPKLFQMAVDGDPDACFKVGLLYYHGKNMPKNKKEAVIHFKVGADNGSIYCMYMFAKIVIDSKDEPNYSLAAKYTKIAADAGNCHSQGLYGLLLKFGMGVEQNMNLSVQYFKKAAEAGDTVGCYHYGRMLIYGEFVNYNFPLGWKLVRRASEKGSYNAIALMGIIILDRGNSSRYPEAIKYLRVAIKHKNPEAMFGLAEAYYHGKGVPKDFITALKLYKISAKMGYVPGMHVYAKMIKPDKNMEKEYVMYIKKAADLGYRDSMIEYSNLLRYGDCGVEKNIIEADRYLHGARHYDGRDDGCNIA</sequence>
<dbReference type="SUPFAM" id="SSF81901">
    <property type="entry name" value="HCP-like"/>
    <property type="match status" value="2"/>
</dbReference>
<evidence type="ECO:0000259" key="2">
    <source>
        <dbReference type="PROSITE" id="PS50011"/>
    </source>
</evidence>
<feature type="domain" description="Protein kinase" evidence="2">
    <location>
        <begin position="13"/>
        <end position="290"/>
    </location>
</feature>
<dbReference type="GO" id="GO:0004672">
    <property type="term" value="F:protein kinase activity"/>
    <property type="evidence" value="ECO:0007669"/>
    <property type="project" value="InterPro"/>
</dbReference>
<dbReference type="OrthoDB" id="156520at2759"/>
<dbReference type="Proteomes" id="UP000179807">
    <property type="component" value="Unassembled WGS sequence"/>
</dbReference>
<dbReference type="InterPro" id="IPR011990">
    <property type="entry name" value="TPR-like_helical_dom_sf"/>
</dbReference>
<protein>
    <recommendedName>
        <fullName evidence="2">Protein kinase domain-containing protein</fullName>
    </recommendedName>
</protein>
<dbReference type="InterPro" id="IPR050767">
    <property type="entry name" value="Sel1_AlgK"/>
</dbReference>
<dbReference type="InterPro" id="IPR006597">
    <property type="entry name" value="Sel1-like"/>
</dbReference>
<dbReference type="SUPFAM" id="SSF56112">
    <property type="entry name" value="Protein kinase-like (PK-like)"/>
    <property type="match status" value="1"/>
</dbReference>
<dbReference type="PANTHER" id="PTHR11102:SF160">
    <property type="entry name" value="ERAD-ASSOCIATED E3 UBIQUITIN-PROTEIN LIGASE COMPONENT HRD3"/>
    <property type="match status" value="1"/>
</dbReference>
<dbReference type="AlphaFoldDB" id="A0A1J4L097"/>
<dbReference type="InterPro" id="IPR001245">
    <property type="entry name" value="Ser-Thr/Tyr_kinase_cat_dom"/>
</dbReference>
<evidence type="ECO:0000313" key="3">
    <source>
        <dbReference type="EMBL" id="OHT15356.1"/>
    </source>
</evidence>
<accession>A0A1J4L097</accession>
<dbReference type="GO" id="GO:0005524">
    <property type="term" value="F:ATP binding"/>
    <property type="evidence" value="ECO:0007669"/>
    <property type="project" value="InterPro"/>
</dbReference>
<evidence type="ECO:0000256" key="1">
    <source>
        <dbReference type="ARBA" id="ARBA00038101"/>
    </source>
</evidence>
<dbReference type="EMBL" id="MLAK01000230">
    <property type="protein sequence ID" value="OHT15356.1"/>
    <property type="molecule type" value="Genomic_DNA"/>
</dbReference>
<name>A0A1J4L097_9EUKA</name>
<dbReference type="InterPro" id="IPR000719">
    <property type="entry name" value="Prot_kinase_dom"/>
</dbReference>
<evidence type="ECO:0000313" key="4">
    <source>
        <dbReference type="Proteomes" id="UP000179807"/>
    </source>
</evidence>
<dbReference type="SMART" id="SM00671">
    <property type="entry name" value="SEL1"/>
    <property type="match status" value="5"/>
</dbReference>
<organism evidence="3 4">
    <name type="scientific">Tritrichomonas foetus</name>
    <dbReference type="NCBI Taxonomy" id="1144522"/>
    <lineage>
        <taxon>Eukaryota</taxon>
        <taxon>Metamonada</taxon>
        <taxon>Parabasalia</taxon>
        <taxon>Tritrichomonadida</taxon>
        <taxon>Tritrichomonadidae</taxon>
        <taxon>Tritrichomonas</taxon>
    </lineage>
</organism>
<gene>
    <name evidence="3" type="ORF">TRFO_42545</name>
</gene>
<dbReference type="VEuPathDB" id="TrichDB:TRFO_42545"/>
<proteinExistence type="inferred from homology"/>
<dbReference type="GeneID" id="94849062"/>
<dbReference type="Gene3D" id="1.25.40.10">
    <property type="entry name" value="Tetratricopeptide repeat domain"/>
    <property type="match status" value="1"/>
</dbReference>
<dbReference type="RefSeq" id="XP_068368492.1">
    <property type="nucleotide sequence ID" value="XM_068514358.1"/>
</dbReference>
<dbReference type="InterPro" id="IPR011009">
    <property type="entry name" value="Kinase-like_dom_sf"/>
</dbReference>
<reference evidence="3" key="1">
    <citation type="submission" date="2016-10" db="EMBL/GenBank/DDBJ databases">
        <authorList>
            <person name="Benchimol M."/>
            <person name="Almeida L.G."/>
            <person name="Vasconcelos A.T."/>
            <person name="Perreira-Neves A."/>
            <person name="Rosa I.A."/>
            <person name="Tasca T."/>
            <person name="Bogo M.R."/>
            <person name="de Souza W."/>
        </authorList>
    </citation>
    <scope>NUCLEOTIDE SEQUENCE [LARGE SCALE GENOMIC DNA]</scope>
    <source>
        <strain evidence="3">K</strain>
    </source>
</reference>
<dbReference type="Gene3D" id="1.10.510.10">
    <property type="entry name" value="Transferase(Phosphotransferase) domain 1"/>
    <property type="match status" value="1"/>
</dbReference>
<comment type="caution">
    <text evidence="3">The sequence shown here is derived from an EMBL/GenBank/DDBJ whole genome shotgun (WGS) entry which is preliminary data.</text>
</comment>
<dbReference type="Pfam" id="PF07714">
    <property type="entry name" value="PK_Tyr_Ser-Thr"/>
    <property type="match status" value="1"/>
</dbReference>
<dbReference type="Pfam" id="PF08238">
    <property type="entry name" value="Sel1"/>
    <property type="match status" value="6"/>
</dbReference>
<dbReference type="PANTHER" id="PTHR11102">
    <property type="entry name" value="SEL-1-LIKE PROTEIN"/>
    <property type="match status" value="1"/>
</dbReference>
<keyword evidence="4" id="KW-1185">Reference proteome</keyword>
<dbReference type="PROSITE" id="PS50011">
    <property type="entry name" value="PROTEIN_KINASE_DOM"/>
    <property type="match status" value="1"/>
</dbReference>